<reference evidence="1 2" key="1">
    <citation type="submission" date="2017-06" db="EMBL/GenBank/DDBJ databases">
        <title>Aedes aegypti genome working group (AGWG) sequencing and assembly.</title>
        <authorList>
            <consortium name="Aedes aegypti Genome Working Group (AGWG)"/>
            <person name="Matthews B.J."/>
        </authorList>
    </citation>
    <scope>NUCLEOTIDE SEQUENCE [LARGE SCALE GENOMIC DNA]</scope>
    <source>
        <strain evidence="1 2">LVP_AGWG</strain>
    </source>
</reference>
<evidence type="ECO:0000313" key="2">
    <source>
        <dbReference type="Proteomes" id="UP000008820"/>
    </source>
</evidence>
<dbReference type="InParanoid" id="A0A6I8TVM9"/>
<dbReference type="EnsemblMetazoa" id="AAEL019486-RA">
    <property type="protein sequence ID" value="AAEL019486-PA"/>
    <property type="gene ID" value="AAEL019486"/>
</dbReference>
<dbReference type="Proteomes" id="UP000008820">
    <property type="component" value="Chromosome 3"/>
</dbReference>
<name>A0A6I8TVM9_AEDAE</name>
<gene>
    <name evidence="1" type="primary">5570798</name>
</gene>
<evidence type="ECO:0008006" key="3">
    <source>
        <dbReference type="Google" id="ProtNLM"/>
    </source>
</evidence>
<evidence type="ECO:0000313" key="1">
    <source>
        <dbReference type="EnsemblMetazoa" id="AAEL019486-PA"/>
    </source>
</evidence>
<accession>A0A6I8TVM9</accession>
<organism evidence="1 2">
    <name type="scientific">Aedes aegypti</name>
    <name type="common">Yellowfever mosquito</name>
    <name type="synonym">Culex aegypti</name>
    <dbReference type="NCBI Taxonomy" id="7159"/>
    <lineage>
        <taxon>Eukaryota</taxon>
        <taxon>Metazoa</taxon>
        <taxon>Ecdysozoa</taxon>
        <taxon>Arthropoda</taxon>
        <taxon>Hexapoda</taxon>
        <taxon>Insecta</taxon>
        <taxon>Pterygota</taxon>
        <taxon>Neoptera</taxon>
        <taxon>Endopterygota</taxon>
        <taxon>Diptera</taxon>
        <taxon>Nematocera</taxon>
        <taxon>Culicoidea</taxon>
        <taxon>Culicidae</taxon>
        <taxon>Culicinae</taxon>
        <taxon>Aedini</taxon>
        <taxon>Aedes</taxon>
        <taxon>Stegomyia</taxon>
    </lineage>
</organism>
<proteinExistence type="predicted"/>
<keyword evidence="2" id="KW-1185">Reference proteome</keyword>
<dbReference type="FunCoup" id="A0A6I8TVM9">
    <property type="interactions" value="401"/>
</dbReference>
<dbReference type="OrthoDB" id="6288734at2759"/>
<reference evidence="1" key="2">
    <citation type="submission" date="2020-05" db="UniProtKB">
        <authorList>
            <consortium name="EnsemblMetazoa"/>
        </authorList>
    </citation>
    <scope>IDENTIFICATION</scope>
    <source>
        <strain evidence="1">LVP_AGWG</strain>
    </source>
</reference>
<dbReference type="AlphaFoldDB" id="A0A6I8TVM9"/>
<protein>
    <recommendedName>
        <fullName evidence="3">Nuclear respiratory factor 1 NLS/DNA-binding dimerisation domain-containing protein</fullName>
    </recommendedName>
</protein>
<sequence>MPHTLTEMDNGSCKNMVSNLPLLFAGGYPTSLEKITETQLEKFIPFMVQCSLGYIHIPALEEYSEPEWWPADLEFVIPFCRPKSFRGIASDLCRLIFLTNLLLARISLWSNRTNWREFWASTHHTSKNWLEKMRELVVICYSFHKCVFLLRFCTDLASYEPATLRFINNYNSTTSLYQRHSKKLLVTFRNENMLYDQPPQTSGRKCLLPKQINSVQSDLQQEQMVEPAFFDIYLCDDCDAELYSFDAYVEHEKICINQKAIQEESEDDDVIFCGSEVLPTPMQQNEQKSHTTEQTMSSFLMNFNLWNGTSHIARRTTSTGINPNNNILDGSPEKLRRLPRRTRGVITLSKCTSIPLSSPCGQFLLKSTKTVMSIDYQMERLERLERFCFAPALLKQGTTITNRPKWMNRSRLNTNVSVSYKRGFDENEPYHCYKVPRRQFSTACKKRNFNFYNKLLINGCKPCAVKLQRLTAEEIENRNIDIRLQKLNVARTFALSHQQSDVQDKLKHIVVDCIDLCSSDEDDLCMKNSGNSSSSIIAIDRVAITADSLKPKCQNKLSDPGNIIEMNPCIPFLNKFGKCSSNPLVSSMNLIPSLQATSPDTFASNVEPICSNMLLQNSICATETSTDSNIVLSNVENLTEVIENRVNDWLNNSAAQTENVALTSPPHLVITSATSLANSSTSNITNNNASKSMPSLTKLAKSSSAVNSENLLPLI</sequence>